<accession>A0A0N1P2W5</accession>
<dbReference type="InterPro" id="IPR004364">
    <property type="entry name" value="Aa-tRNA-synt_II"/>
</dbReference>
<dbReference type="InterPro" id="IPR006195">
    <property type="entry name" value="aa-tRNA-synth_II"/>
</dbReference>
<protein>
    <submittedName>
        <fullName evidence="6">Lysine--tRNA ligase, mitochondrial</fullName>
    </submittedName>
</protein>
<keyword evidence="2" id="KW-0547">Nucleotide-binding</keyword>
<name>A0A0N1P2W5_9EURO</name>
<feature type="domain" description="Aminoacyl-transfer RNA synthetases class-II family profile" evidence="5">
    <location>
        <begin position="268"/>
        <end position="630"/>
    </location>
</feature>
<dbReference type="Gene3D" id="3.30.930.10">
    <property type="entry name" value="Bira Bifunctional Protein, Domain 2"/>
    <property type="match status" value="1"/>
</dbReference>
<evidence type="ECO:0000256" key="2">
    <source>
        <dbReference type="ARBA" id="ARBA00022741"/>
    </source>
</evidence>
<evidence type="ECO:0000313" key="6">
    <source>
        <dbReference type="EMBL" id="KPI44336.1"/>
    </source>
</evidence>
<keyword evidence="1 6" id="KW-0436">Ligase</keyword>
<comment type="caution">
    <text evidence="6">The sequence shown here is derived from an EMBL/GenBank/DDBJ whole genome shotgun (WGS) entry which is preliminary data.</text>
</comment>
<dbReference type="InterPro" id="IPR018149">
    <property type="entry name" value="Lys-tRNA-synth_II_C"/>
</dbReference>
<dbReference type="SUPFAM" id="SSF55681">
    <property type="entry name" value="Class II aaRS and biotin synthetases"/>
    <property type="match status" value="1"/>
</dbReference>
<dbReference type="EMBL" id="LFJN01000003">
    <property type="protein sequence ID" value="KPI44336.1"/>
    <property type="molecule type" value="Genomic_DNA"/>
</dbReference>
<dbReference type="PANTHER" id="PTHR42918:SF5">
    <property type="entry name" value="LYSINE--TRNA LIGASE, MITOCHONDRIAL"/>
    <property type="match status" value="1"/>
</dbReference>
<evidence type="ECO:0000313" key="7">
    <source>
        <dbReference type="Proteomes" id="UP000038010"/>
    </source>
</evidence>
<dbReference type="GO" id="GO:0005739">
    <property type="term" value="C:mitochondrion"/>
    <property type="evidence" value="ECO:0007669"/>
    <property type="project" value="TreeGrafter"/>
</dbReference>
<keyword evidence="3" id="KW-0067">ATP-binding</keyword>
<organism evidence="6 7">
    <name type="scientific">Cyphellophora attinorum</name>
    <dbReference type="NCBI Taxonomy" id="1664694"/>
    <lineage>
        <taxon>Eukaryota</taxon>
        <taxon>Fungi</taxon>
        <taxon>Dikarya</taxon>
        <taxon>Ascomycota</taxon>
        <taxon>Pezizomycotina</taxon>
        <taxon>Eurotiomycetes</taxon>
        <taxon>Chaetothyriomycetidae</taxon>
        <taxon>Chaetothyriales</taxon>
        <taxon>Cyphellophoraceae</taxon>
        <taxon>Cyphellophora</taxon>
    </lineage>
</organism>
<dbReference type="RefSeq" id="XP_018004299.1">
    <property type="nucleotide sequence ID" value="XM_018149078.1"/>
</dbReference>
<dbReference type="GO" id="GO:0000049">
    <property type="term" value="F:tRNA binding"/>
    <property type="evidence" value="ECO:0007669"/>
    <property type="project" value="TreeGrafter"/>
</dbReference>
<dbReference type="GeneID" id="28740958"/>
<dbReference type="AlphaFoldDB" id="A0A0N1P2W5"/>
<dbReference type="STRING" id="1664694.A0A0N1P2W5"/>
<reference evidence="6 7" key="1">
    <citation type="submission" date="2015-06" db="EMBL/GenBank/DDBJ databases">
        <title>Draft genome of the ant-associated black yeast Phialophora attae CBS 131958.</title>
        <authorList>
            <person name="Moreno L.F."/>
            <person name="Stielow B.J."/>
            <person name="de Hoog S."/>
            <person name="Vicente V.A."/>
            <person name="Weiss V.A."/>
            <person name="de Vries M."/>
            <person name="Cruz L.M."/>
            <person name="Souza E.M."/>
        </authorList>
    </citation>
    <scope>NUCLEOTIDE SEQUENCE [LARGE SCALE GENOMIC DNA]</scope>
    <source>
        <strain evidence="6 7">CBS 131958</strain>
    </source>
</reference>
<dbReference type="SUPFAM" id="SSF50249">
    <property type="entry name" value="Nucleic acid-binding proteins"/>
    <property type="match status" value="1"/>
</dbReference>
<dbReference type="GO" id="GO:0070154">
    <property type="term" value="P:mitochondrial lysyl-tRNA aminoacylation"/>
    <property type="evidence" value="ECO:0007669"/>
    <property type="project" value="TreeGrafter"/>
</dbReference>
<dbReference type="GO" id="GO:0004824">
    <property type="term" value="F:lysine-tRNA ligase activity"/>
    <property type="evidence" value="ECO:0007669"/>
    <property type="project" value="InterPro"/>
</dbReference>
<evidence type="ECO:0000259" key="5">
    <source>
        <dbReference type="PROSITE" id="PS50862"/>
    </source>
</evidence>
<dbReference type="GO" id="GO:0005524">
    <property type="term" value="F:ATP binding"/>
    <property type="evidence" value="ECO:0007669"/>
    <property type="project" value="UniProtKB-KW"/>
</dbReference>
<proteinExistence type="predicted"/>
<dbReference type="OrthoDB" id="21243at2759"/>
<gene>
    <name evidence="6" type="ORF">AB675_8618</name>
</gene>
<dbReference type="Gene3D" id="2.40.50.140">
    <property type="entry name" value="Nucleic acid-binding proteins"/>
    <property type="match status" value="1"/>
</dbReference>
<dbReference type="PANTHER" id="PTHR42918">
    <property type="entry name" value="LYSYL-TRNA SYNTHETASE"/>
    <property type="match status" value="1"/>
</dbReference>
<dbReference type="PRINTS" id="PR00982">
    <property type="entry name" value="TRNASYNTHLYS"/>
</dbReference>
<dbReference type="InterPro" id="IPR012340">
    <property type="entry name" value="NA-bd_OB-fold"/>
</dbReference>
<evidence type="ECO:0000256" key="1">
    <source>
        <dbReference type="ARBA" id="ARBA00022598"/>
    </source>
</evidence>
<dbReference type="Pfam" id="PF00152">
    <property type="entry name" value="tRNA-synt_2"/>
    <property type="match status" value="1"/>
</dbReference>
<sequence length="632" mass="71318">MLSRLRWRTRIQSHDLFALSTAQHFCRRPPPVCCRWNHNATSAAPPESIAFEVSDFVENAKNGVEAQPVPEVPSYPRWQAQDRLNTIAQVQVEPGVNVPLHDFAKIQQHALNPPEDSKEGSQIFRVAGRVHAIRRSGAHLAFVDIVNRSSIGTRHVTKDVLSSGDVVLQIQFNRKQLAAKYTEEHIAHAFGRLRRNDHIYVHGVRATHAKDEDKVQLVARDLPVVLTTSQQPPPEKKDPKHRDTDKEFTAGRHVEMLTWPAMTIPVEVRSIILTSLRKHLVEHDFIEVQTPILSAHAGGATARPFITSAQEFPDRKIALRVAPELWLKRLIVGGMNRVFEIGPCFRNEGLDRTHNPEFTTCEFYATYLDIDRLMYYTELILGKVAMAVYSRYSRKRGTPTPYIDYDTLDIFSQSASGKWGGSLGNSWRARYPRIDFVLGINERLHTPLPNLASSTARDEILAICEHHSIPIPHPPTLPRLLDKLSPTFSNRNALSFIHPTAPNDQPVAARAELFFNGKELVNCYEEENSPIEQRRKFMDQQRYSRDPADDKVVDDEAMKVDEDYIRALEYGMPPTGGWGCGIDRLVMLMTGMDRIGDVLSFGSLRAVTRGAEKWEKAAAHGQIVGEEAAPIA</sequence>
<dbReference type="VEuPathDB" id="FungiDB:AB675_8618"/>
<dbReference type="PROSITE" id="PS50862">
    <property type="entry name" value="AA_TRNA_LIGASE_II"/>
    <property type="match status" value="1"/>
</dbReference>
<keyword evidence="7" id="KW-1185">Reference proteome</keyword>
<evidence type="ECO:0000256" key="4">
    <source>
        <dbReference type="ARBA" id="ARBA00023146"/>
    </source>
</evidence>
<keyword evidence="4" id="KW-0030">Aminoacyl-tRNA synthetase</keyword>
<evidence type="ECO:0000256" key="3">
    <source>
        <dbReference type="ARBA" id="ARBA00022840"/>
    </source>
</evidence>
<dbReference type="InterPro" id="IPR045864">
    <property type="entry name" value="aa-tRNA-synth_II/BPL/LPL"/>
</dbReference>
<dbReference type="Proteomes" id="UP000038010">
    <property type="component" value="Unassembled WGS sequence"/>
</dbReference>